<dbReference type="EMBL" id="LRBV02000003">
    <property type="status" value="NOT_ANNOTATED_CDS"/>
    <property type="molecule type" value="Genomic_DNA"/>
</dbReference>
<dbReference type="EnsemblPlants" id="QL03p028750:mrna">
    <property type="protein sequence ID" value="QL03p028750:mrna:CDS:1"/>
    <property type="gene ID" value="QL03p028750"/>
</dbReference>
<dbReference type="RefSeq" id="XP_030956545.1">
    <property type="nucleotide sequence ID" value="XM_031100685.1"/>
</dbReference>
<evidence type="ECO:0008006" key="6">
    <source>
        <dbReference type="Google" id="ProtNLM"/>
    </source>
</evidence>
<keyword evidence="5" id="KW-1185">Reference proteome</keyword>
<dbReference type="GeneID" id="115978811"/>
<dbReference type="KEGG" id="qlo:115978811"/>
<evidence type="ECO:0000313" key="4">
    <source>
        <dbReference type="EnsemblPlants" id="QL03p028750:mrna:CDS:1"/>
    </source>
</evidence>
<evidence type="ECO:0000256" key="1">
    <source>
        <dbReference type="ARBA" id="ARBA00009861"/>
    </source>
</evidence>
<dbReference type="Pfam" id="PF02458">
    <property type="entry name" value="Transferase"/>
    <property type="match status" value="1"/>
</dbReference>
<comment type="similarity">
    <text evidence="1">Belongs to the plant acyltransferase family.</text>
</comment>
<dbReference type="Gene3D" id="3.30.559.10">
    <property type="entry name" value="Chloramphenicol acetyltransferase-like domain"/>
    <property type="match status" value="2"/>
</dbReference>
<gene>
    <name evidence="4" type="primary">LOC115978811</name>
</gene>
<organism evidence="4 5">
    <name type="scientific">Quercus lobata</name>
    <name type="common">Valley oak</name>
    <dbReference type="NCBI Taxonomy" id="97700"/>
    <lineage>
        <taxon>Eukaryota</taxon>
        <taxon>Viridiplantae</taxon>
        <taxon>Streptophyta</taxon>
        <taxon>Embryophyta</taxon>
        <taxon>Tracheophyta</taxon>
        <taxon>Spermatophyta</taxon>
        <taxon>Magnoliopsida</taxon>
        <taxon>eudicotyledons</taxon>
        <taxon>Gunneridae</taxon>
        <taxon>Pentapetalae</taxon>
        <taxon>rosids</taxon>
        <taxon>fabids</taxon>
        <taxon>Fagales</taxon>
        <taxon>Fagaceae</taxon>
        <taxon>Quercus</taxon>
    </lineage>
</organism>
<protein>
    <recommendedName>
        <fullName evidence="6">Vinorine synthase</fullName>
    </recommendedName>
</protein>
<dbReference type="InParanoid" id="A0A7N2L7J6"/>
<evidence type="ECO:0000256" key="3">
    <source>
        <dbReference type="ARBA" id="ARBA00023315"/>
    </source>
</evidence>
<keyword evidence="2" id="KW-0808">Transferase</keyword>
<dbReference type="Proteomes" id="UP000594261">
    <property type="component" value="Chromosome 3"/>
</dbReference>
<reference evidence="4 5" key="1">
    <citation type="journal article" date="2016" name="G3 (Bethesda)">
        <title>First Draft Assembly and Annotation of the Genome of a California Endemic Oak Quercus lobata Nee (Fagaceae).</title>
        <authorList>
            <person name="Sork V.L."/>
            <person name="Fitz-Gibbon S.T."/>
            <person name="Puiu D."/>
            <person name="Crepeau M."/>
            <person name="Gugger P.F."/>
            <person name="Sherman R."/>
            <person name="Stevens K."/>
            <person name="Langley C.H."/>
            <person name="Pellegrini M."/>
            <person name="Salzberg S.L."/>
        </authorList>
    </citation>
    <scope>NUCLEOTIDE SEQUENCE [LARGE SCALE GENOMIC DNA]</scope>
    <source>
        <strain evidence="4 5">cv. SW786</strain>
    </source>
</reference>
<dbReference type="InterPro" id="IPR023213">
    <property type="entry name" value="CAT-like_dom_sf"/>
</dbReference>
<keyword evidence="3" id="KW-0012">Acyltransferase</keyword>
<dbReference type="PANTHER" id="PTHR31623:SF17">
    <property type="entry name" value="F21J9.9"/>
    <property type="match status" value="1"/>
</dbReference>
<dbReference type="GO" id="GO:0016746">
    <property type="term" value="F:acyltransferase activity"/>
    <property type="evidence" value="ECO:0007669"/>
    <property type="project" value="UniProtKB-KW"/>
</dbReference>
<evidence type="ECO:0000313" key="5">
    <source>
        <dbReference type="Proteomes" id="UP000594261"/>
    </source>
</evidence>
<dbReference type="AlphaFoldDB" id="A0A7N2L7J6"/>
<sequence length="432" mass="48755">MKDVEVEVISYENIKPSSPTPTHLRYYELSFLDQIFPRMYIPFLFFYTENDAYSKISTDPGKSFSSVLKQSLSNVLTRYYPLAGHIKDNLTVDCNDEGVLYREARVKCELSDIVTNQNPAEFKKFLPCDIDGTHNFACAVQANYFTCGGIAIAACISHKIADGTSFIMFMKSWAATARGDSDIYPQFQASTLFPPTNTLSGFQPENNMIKERLVLKRFVFSSASIVALREKYGESPGLESPIHPSRVEALSVFLWSRYVAATQANFGPKKPNMVIFAVNLRTRMDPPLPRNSFGNIFRPATVLLSSEERNGLVGKVRATIRKIDNEYVKKLQDHAQHLNFLEEASAKVMKEDVVPFSFSSWCRLPMYEVDFGWGNPVWIGLVSMPFKNVVIFIDTKSGDGIEVWVNLKEEDMAKFESDTELLAYASITTLNA</sequence>
<dbReference type="OMA" id="NIMRSAL"/>
<dbReference type="Gramene" id="QL03p028750:mrna">
    <property type="protein sequence ID" value="QL03p028750:mrna:CDS:1"/>
    <property type="gene ID" value="QL03p028750"/>
</dbReference>
<dbReference type="PANTHER" id="PTHR31623">
    <property type="entry name" value="F21J9.9"/>
    <property type="match status" value="1"/>
</dbReference>
<name>A0A7N2L7J6_QUELO</name>
<proteinExistence type="inferred from homology"/>
<reference evidence="4" key="2">
    <citation type="submission" date="2021-01" db="UniProtKB">
        <authorList>
            <consortium name="EnsemblPlants"/>
        </authorList>
    </citation>
    <scope>IDENTIFICATION</scope>
</reference>
<accession>A0A7N2L7J6</accession>
<dbReference type="OrthoDB" id="671439at2759"/>
<evidence type="ECO:0000256" key="2">
    <source>
        <dbReference type="ARBA" id="ARBA00022679"/>
    </source>
</evidence>